<dbReference type="PANTHER" id="PTHR22916:SF3">
    <property type="entry name" value="UDP-GLCNAC:BETAGAL BETA-1,3-N-ACETYLGLUCOSAMINYLTRANSFERASE-LIKE PROTEIN 1"/>
    <property type="match status" value="1"/>
</dbReference>
<dbReference type="SUPFAM" id="SSF53448">
    <property type="entry name" value="Nucleotide-diphospho-sugar transferases"/>
    <property type="match status" value="1"/>
</dbReference>
<dbReference type="InterPro" id="IPR007554">
    <property type="entry name" value="Glycerophosphate_synth"/>
</dbReference>
<dbReference type="Gene3D" id="3.40.50.12580">
    <property type="match status" value="1"/>
</dbReference>
<dbReference type="Gene3D" id="3.90.550.10">
    <property type="entry name" value="Spore Coat Polysaccharide Biosynthesis Protein SpsA, Chain A"/>
    <property type="match status" value="1"/>
</dbReference>
<reference evidence="8 9" key="1">
    <citation type="submission" date="2018-01" db="EMBL/GenBank/DDBJ databases">
        <title>Genomic Sequence of Chromobacterium MWU13-2610 from wild cranberry bogs within the Cape Cod National Seashore.</title>
        <authorList>
            <person name="O'Hara-Hanley K."/>
            <person name="Soby S."/>
            <person name="Harrison A."/>
        </authorList>
    </citation>
    <scope>NUCLEOTIDE SEQUENCE [LARGE SCALE GENOMIC DNA]</scope>
    <source>
        <strain evidence="8 9">MWU13-2610</strain>
    </source>
</reference>
<comment type="caution">
    <text evidence="8">The sequence shown here is derived from an EMBL/GenBank/DDBJ whole genome shotgun (WGS) entry which is preliminary data.</text>
</comment>
<keyword evidence="4 8" id="KW-0808">Transferase</keyword>
<keyword evidence="5" id="KW-0777">Teichoic acid biosynthesis</keyword>
<name>A0A2K4MLH1_9NEIS</name>
<evidence type="ECO:0000313" key="8">
    <source>
        <dbReference type="EMBL" id="POA97615.1"/>
    </source>
</evidence>
<dbReference type="AlphaFoldDB" id="A0A2K4MLH1"/>
<sequence>MNYLVSIIIPVYKTEKYIEACLQSALAQTIAEYDSSQTIEIIVVDDGSPDQSIERIQPFLFSHPNVRLLRQENSGQSAARNHAITVAQGEYLYFLDSDDLLPHNAIEALYQLAKQTGSEVIIAQSKAFNKNRSWFIEDHAEVASSAFRQVNFNDQPILVKTTPPWAKLYKTEMIRQHAIRFPEGIGLAEDWIFVLHALSQANHISTTPDITYLYRGRNDVDNLSCTQQVNHKVFHDLMQVYQLTKKFSLPAEHQRLAKYFIIKSLLHRLLKLAKSCSLDTALPTYQVLATFLKIETKSEDWAVLSEHAKLVLDLLSHDLYLAAHHAAQHRYKMAWLTGTGNVLPATLFSRYQTTYKHTRFLPLKRIKKRVQSSLTLSAWRIKYQFAKILAGLYPKNGKIILIGERLGKTANDTSYHFFKHCQEDDSTQAQYFYTIQRHAPTRKKIHSYRNIVDYGSLKHFILFHRASAYVFSDNMRDIFRQWKRVHAEHAHKKKIFLQHGIFALNRAKGYYDRHSMEQRGERPDCFVVSSEFEKTLVCNQFDFQEEEVVVTGLSRFDNLPTTRSQPSGAILMLFTWREWLEKMSPEAFEQSDYCQKIVELIHHPMLRQMHAQHGLKITLCLHHKMAQYVQHLPIIENVRIVSMSDSDIQHHIIQADLMITDYSSAAFDMLYQNKPVIFYWFDHQAFFAKRGGPLIHPTQDMHDSIAYHCENALNLVQEAIQHQFNITQIQRAWAQEFFSHKDQNHSQRIKNKLQQLL</sequence>
<dbReference type="InterPro" id="IPR043148">
    <property type="entry name" value="TagF_C"/>
</dbReference>
<dbReference type="CDD" id="cd00761">
    <property type="entry name" value="Glyco_tranf_GTA_type"/>
    <property type="match status" value="1"/>
</dbReference>
<gene>
    <name evidence="8" type="ORF">C2134_17480</name>
</gene>
<dbReference type="RefSeq" id="WP_103321371.1">
    <property type="nucleotide sequence ID" value="NZ_PPTF01000073.1"/>
</dbReference>
<accession>A0A2K4MLH1</accession>
<dbReference type="InterPro" id="IPR001173">
    <property type="entry name" value="Glyco_trans_2-like"/>
</dbReference>
<keyword evidence="9" id="KW-1185">Reference proteome</keyword>
<dbReference type="GO" id="GO:0005886">
    <property type="term" value="C:plasma membrane"/>
    <property type="evidence" value="ECO:0007669"/>
    <property type="project" value="UniProtKB-SubCell"/>
</dbReference>
<dbReference type="GO" id="GO:0047355">
    <property type="term" value="F:CDP-glycerol glycerophosphotransferase activity"/>
    <property type="evidence" value="ECO:0007669"/>
    <property type="project" value="InterPro"/>
</dbReference>
<dbReference type="Pfam" id="PF04464">
    <property type="entry name" value="Glyphos_transf"/>
    <property type="match status" value="1"/>
</dbReference>
<dbReference type="Proteomes" id="UP000236416">
    <property type="component" value="Unassembled WGS sequence"/>
</dbReference>
<dbReference type="EMBL" id="PPTF01000073">
    <property type="protein sequence ID" value="POA97615.1"/>
    <property type="molecule type" value="Genomic_DNA"/>
</dbReference>
<organism evidence="8 9">
    <name type="scientific">Chromobacterium sinusclupearum</name>
    <dbReference type="NCBI Taxonomy" id="2077146"/>
    <lineage>
        <taxon>Bacteria</taxon>
        <taxon>Pseudomonadati</taxon>
        <taxon>Pseudomonadota</taxon>
        <taxon>Betaproteobacteria</taxon>
        <taxon>Neisseriales</taxon>
        <taxon>Chromobacteriaceae</taxon>
        <taxon>Chromobacterium</taxon>
    </lineage>
</organism>
<comment type="subcellular location">
    <subcellularLocation>
        <location evidence="1">Cell membrane</location>
        <topology evidence="1">Peripheral membrane protein</topology>
    </subcellularLocation>
</comment>
<dbReference type="SUPFAM" id="SSF53756">
    <property type="entry name" value="UDP-Glycosyltransferase/glycogen phosphorylase"/>
    <property type="match status" value="1"/>
</dbReference>
<evidence type="ECO:0000256" key="6">
    <source>
        <dbReference type="ARBA" id="ARBA00023136"/>
    </source>
</evidence>
<keyword evidence="6" id="KW-0472">Membrane</keyword>
<evidence type="ECO:0000256" key="4">
    <source>
        <dbReference type="ARBA" id="ARBA00022679"/>
    </source>
</evidence>
<dbReference type="InterPro" id="IPR029044">
    <property type="entry name" value="Nucleotide-diphossugar_trans"/>
</dbReference>
<proteinExistence type="inferred from homology"/>
<feature type="domain" description="Glycosyltransferase 2-like" evidence="7">
    <location>
        <begin position="6"/>
        <end position="173"/>
    </location>
</feature>
<evidence type="ECO:0000259" key="7">
    <source>
        <dbReference type="Pfam" id="PF00535"/>
    </source>
</evidence>
<evidence type="ECO:0000256" key="5">
    <source>
        <dbReference type="ARBA" id="ARBA00022944"/>
    </source>
</evidence>
<dbReference type="InterPro" id="IPR043149">
    <property type="entry name" value="TagF_N"/>
</dbReference>
<dbReference type="Pfam" id="PF00535">
    <property type="entry name" value="Glycos_transf_2"/>
    <property type="match status" value="1"/>
</dbReference>
<comment type="similarity">
    <text evidence="2">Belongs to the CDP-glycerol glycerophosphotransferase family.</text>
</comment>
<dbReference type="Gene3D" id="3.40.50.11820">
    <property type="match status" value="1"/>
</dbReference>
<dbReference type="GO" id="GO:0019350">
    <property type="term" value="P:teichoic acid biosynthetic process"/>
    <property type="evidence" value="ECO:0007669"/>
    <property type="project" value="UniProtKB-KW"/>
</dbReference>
<dbReference type="PANTHER" id="PTHR22916">
    <property type="entry name" value="GLYCOSYLTRANSFERASE"/>
    <property type="match status" value="1"/>
</dbReference>
<evidence type="ECO:0000256" key="1">
    <source>
        <dbReference type="ARBA" id="ARBA00004202"/>
    </source>
</evidence>
<keyword evidence="3" id="KW-1003">Cell membrane</keyword>
<protein>
    <submittedName>
        <fullName evidence="8">Glycosyl transferase family 2</fullName>
    </submittedName>
</protein>
<evidence type="ECO:0000313" key="9">
    <source>
        <dbReference type="Proteomes" id="UP000236416"/>
    </source>
</evidence>
<evidence type="ECO:0000256" key="2">
    <source>
        <dbReference type="ARBA" id="ARBA00010488"/>
    </source>
</evidence>
<evidence type="ECO:0000256" key="3">
    <source>
        <dbReference type="ARBA" id="ARBA00022475"/>
    </source>
</evidence>
<dbReference type="GO" id="GO:0016758">
    <property type="term" value="F:hexosyltransferase activity"/>
    <property type="evidence" value="ECO:0007669"/>
    <property type="project" value="UniProtKB-ARBA"/>
</dbReference>